<proteinExistence type="predicted"/>
<accession>A0A0B0P764</accession>
<name>A0A0B0P764_GOSAR</name>
<evidence type="ECO:0000313" key="1">
    <source>
        <dbReference type="EMBL" id="KHG19974.1"/>
    </source>
</evidence>
<reference evidence="2" key="1">
    <citation type="submission" date="2014-09" db="EMBL/GenBank/DDBJ databases">
        <authorList>
            <person name="Mudge J."/>
            <person name="Ramaraj T."/>
            <person name="Lindquist I.E."/>
            <person name="Bharti A.K."/>
            <person name="Sundararajan A."/>
            <person name="Cameron C.T."/>
            <person name="Woodward J.E."/>
            <person name="May G.D."/>
            <person name="Brubaker C."/>
            <person name="Broadhvest J."/>
            <person name="Wilkins T.A."/>
        </authorList>
    </citation>
    <scope>NUCLEOTIDE SEQUENCE</scope>
    <source>
        <strain evidence="2">cv. AKA8401</strain>
    </source>
</reference>
<dbReference type="AlphaFoldDB" id="A0A0B0P764"/>
<evidence type="ECO:0000313" key="2">
    <source>
        <dbReference type="Proteomes" id="UP000032142"/>
    </source>
</evidence>
<keyword evidence="2" id="KW-1185">Reference proteome</keyword>
<organism evidence="1 2">
    <name type="scientific">Gossypium arboreum</name>
    <name type="common">Tree cotton</name>
    <name type="synonym">Gossypium nanking</name>
    <dbReference type="NCBI Taxonomy" id="29729"/>
    <lineage>
        <taxon>Eukaryota</taxon>
        <taxon>Viridiplantae</taxon>
        <taxon>Streptophyta</taxon>
        <taxon>Embryophyta</taxon>
        <taxon>Tracheophyta</taxon>
        <taxon>Spermatophyta</taxon>
        <taxon>Magnoliopsida</taxon>
        <taxon>eudicotyledons</taxon>
        <taxon>Gunneridae</taxon>
        <taxon>Pentapetalae</taxon>
        <taxon>rosids</taxon>
        <taxon>malvids</taxon>
        <taxon>Malvales</taxon>
        <taxon>Malvaceae</taxon>
        <taxon>Malvoideae</taxon>
        <taxon>Gossypium</taxon>
    </lineage>
</organism>
<dbReference type="Proteomes" id="UP000032142">
    <property type="component" value="Unassembled WGS sequence"/>
</dbReference>
<dbReference type="EMBL" id="KN414474">
    <property type="protein sequence ID" value="KHG19974.1"/>
    <property type="molecule type" value="Genomic_DNA"/>
</dbReference>
<protein>
    <submittedName>
        <fullName evidence="1">Uncharacterized protein</fullName>
    </submittedName>
</protein>
<gene>
    <name evidence="1" type="ORF">F383_24226</name>
</gene>
<sequence length="29" mass="3499">MLYHVWDVDIDFRFTCKTMSRKSTSKTMA</sequence>